<accession>A0A8T1VE01</accession>
<reference evidence="1" key="1">
    <citation type="submission" date="2021-02" db="EMBL/GenBank/DDBJ databases">
        <authorList>
            <person name="Palmer J.M."/>
        </authorList>
    </citation>
    <scope>NUCLEOTIDE SEQUENCE</scope>
    <source>
        <strain evidence="1">SCRP734</strain>
    </source>
</reference>
<dbReference type="Proteomes" id="UP000694044">
    <property type="component" value="Unassembled WGS sequence"/>
</dbReference>
<evidence type="ECO:0000313" key="2">
    <source>
        <dbReference type="Proteomes" id="UP000694044"/>
    </source>
</evidence>
<keyword evidence="2" id="KW-1185">Reference proteome</keyword>
<evidence type="ECO:0008006" key="3">
    <source>
        <dbReference type="Google" id="ProtNLM"/>
    </source>
</evidence>
<protein>
    <recommendedName>
        <fullName evidence="3">Ubiquitin-like domain-containing protein</fullName>
    </recommendedName>
</protein>
<proteinExistence type="predicted"/>
<evidence type="ECO:0000313" key="1">
    <source>
        <dbReference type="EMBL" id="KAG7377724.1"/>
    </source>
</evidence>
<comment type="caution">
    <text evidence="1">The sequence shown here is derived from an EMBL/GenBank/DDBJ whole genome shotgun (WGS) entry which is preliminary data.</text>
</comment>
<gene>
    <name evidence="1" type="ORF">PHYPSEUDO_011069</name>
</gene>
<sequence length="175" mass="18736">MASATTILLRCLDASTGRYYMVEAASGDAVGSLKSELMVAMGVSAETAVMLYKAQRGDGYCHGRKLEGEVQATMGDAENELDGMETVGEIFMNTAADQVHVLFELVYQRLTPRQAASFGINVCVVGVATLVVAQLTGNGYAPSDFNEALEVWHHLPHGMAIISLLDGRPPRKLAD</sequence>
<dbReference type="AlphaFoldDB" id="A0A8T1VE01"/>
<name>A0A8T1VE01_9STRA</name>
<organism evidence="1 2">
    <name type="scientific">Phytophthora pseudosyringae</name>
    <dbReference type="NCBI Taxonomy" id="221518"/>
    <lineage>
        <taxon>Eukaryota</taxon>
        <taxon>Sar</taxon>
        <taxon>Stramenopiles</taxon>
        <taxon>Oomycota</taxon>
        <taxon>Peronosporomycetes</taxon>
        <taxon>Peronosporales</taxon>
        <taxon>Peronosporaceae</taxon>
        <taxon>Phytophthora</taxon>
    </lineage>
</organism>
<dbReference type="EMBL" id="JAGDFM010000489">
    <property type="protein sequence ID" value="KAG7377724.1"/>
    <property type="molecule type" value="Genomic_DNA"/>
</dbReference>